<protein>
    <submittedName>
        <fullName evidence="6">Programmed cell death 6-like</fullName>
    </submittedName>
</protein>
<evidence type="ECO:0000313" key="7">
    <source>
        <dbReference type="Proteomes" id="UP001152795"/>
    </source>
</evidence>
<keyword evidence="2" id="KW-0963">Cytoplasm</keyword>
<keyword evidence="5" id="KW-0106">Calcium</keyword>
<evidence type="ECO:0000256" key="3">
    <source>
        <dbReference type="ARBA" id="ARBA00022723"/>
    </source>
</evidence>
<organism evidence="6 7">
    <name type="scientific">Paramuricea clavata</name>
    <name type="common">Red gorgonian</name>
    <name type="synonym">Violescent sea-whip</name>
    <dbReference type="NCBI Taxonomy" id="317549"/>
    <lineage>
        <taxon>Eukaryota</taxon>
        <taxon>Metazoa</taxon>
        <taxon>Cnidaria</taxon>
        <taxon>Anthozoa</taxon>
        <taxon>Octocorallia</taxon>
        <taxon>Malacalcyonacea</taxon>
        <taxon>Plexauridae</taxon>
        <taxon>Paramuricea</taxon>
    </lineage>
</organism>
<keyword evidence="3" id="KW-0479">Metal-binding</keyword>
<dbReference type="PROSITE" id="PS50222">
    <property type="entry name" value="EF_HAND_2"/>
    <property type="match status" value="3"/>
</dbReference>
<proteinExistence type="predicted"/>
<accession>A0A7D9LHM2</accession>
<dbReference type="OrthoDB" id="186625at2759"/>
<dbReference type="Gene3D" id="1.10.238.10">
    <property type="entry name" value="EF-hand"/>
    <property type="match status" value="1"/>
</dbReference>
<dbReference type="GO" id="GO:0005737">
    <property type="term" value="C:cytoplasm"/>
    <property type="evidence" value="ECO:0007669"/>
    <property type="project" value="UniProtKB-SubCell"/>
</dbReference>
<evidence type="ECO:0000256" key="4">
    <source>
        <dbReference type="ARBA" id="ARBA00022737"/>
    </source>
</evidence>
<dbReference type="GO" id="GO:0048306">
    <property type="term" value="F:calcium-dependent protein binding"/>
    <property type="evidence" value="ECO:0007669"/>
    <property type="project" value="UniProtKB-ARBA"/>
</dbReference>
<dbReference type="PANTHER" id="PTHR46212">
    <property type="entry name" value="PEFLIN"/>
    <property type="match status" value="1"/>
</dbReference>
<dbReference type="Pfam" id="PF13499">
    <property type="entry name" value="EF-hand_7"/>
    <property type="match status" value="2"/>
</dbReference>
<dbReference type="AlphaFoldDB" id="A0A7D9LHM2"/>
<dbReference type="InterPro" id="IPR002048">
    <property type="entry name" value="EF_hand_dom"/>
</dbReference>
<dbReference type="SMART" id="SM00054">
    <property type="entry name" value="EFh"/>
    <property type="match status" value="5"/>
</dbReference>
<evidence type="ECO:0000313" key="6">
    <source>
        <dbReference type="EMBL" id="CAB4032970.1"/>
    </source>
</evidence>
<dbReference type="Proteomes" id="UP001152795">
    <property type="component" value="Unassembled WGS sequence"/>
</dbReference>
<dbReference type="SUPFAM" id="SSF47473">
    <property type="entry name" value="EF-hand"/>
    <property type="match status" value="1"/>
</dbReference>
<keyword evidence="4" id="KW-0677">Repeat</keyword>
<dbReference type="PROSITE" id="PS00018">
    <property type="entry name" value="EF_HAND_1"/>
    <property type="match status" value="2"/>
</dbReference>
<gene>
    <name evidence="6" type="ORF">PACLA_8A029242</name>
</gene>
<reference evidence="6" key="1">
    <citation type="submission" date="2020-04" db="EMBL/GenBank/DDBJ databases">
        <authorList>
            <person name="Alioto T."/>
            <person name="Alioto T."/>
            <person name="Gomez Garrido J."/>
        </authorList>
    </citation>
    <scope>NUCLEOTIDE SEQUENCE</scope>
    <source>
        <strain evidence="6">A484AB</strain>
    </source>
</reference>
<dbReference type="PANTHER" id="PTHR46212:SF9">
    <property type="entry name" value="PROGRAMMED CELL DEATH PROTEIN 6"/>
    <property type="match status" value="1"/>
</dbReference>
<evidence type="ECO:0000256" key="5">
    <source>
        <dbReference type="ARBA" id="ARBA00022837"/>
    </source>
</evidence>
<dbReference type="GO" id="GO:0005509">
    <property type="term" value="F:calcium ion binding"/>
    <property type="evidence" value="ECO:0007669"/>
    <property type="project" value="InterPro"/>
</dbReference>
<evidence type="ECO:0000256" key="1">
    <source>
        <dbReference type="ARBA" id="ARBA00004496"/>
    </source>
</evidence>
<dbReference type="InterPro" id="IPR018247">
    <property type="entry name" value="EF_Hand_1_Ca_BS"/>
</dbReference>
<dbReference type="InterPro" id="IPR051426">
    <property type="entry name" value="Peflin/Sorcin_CaBP"/>
</dbReference>
<dbReference type="EMBL" id="CACRXK020018849">
    <property type="protein sequence ID" value="CAB4032970.1"/>
    <property type="molecule type" value="Genomic_DNA"/>
</dbReference>
<dbReference type="CDD" id="cd16183">
    <property type="entry name" value="EFh_PEF_ALG-2"/>
    <property type="match status" value="1"/>
</dbReference>
<comment type="subcellular location">
    <subcellularLocation>
        <location evidence="1">Cytoplasm</location>
    </subcellularLocation>
</comment>
<dbReference type="FunFam" id="1.10.238.10:FF:000003">
    <property type="entry name" value="Calmodulin A"/>
    <property type="match status" value="1"/>
</dbReference>
<comment type="caution">
    <text evidence="6">The sequence shown here is derived from an EMBL/GenBank/DDBJ whole genome shotgun (WGS) entry which is preliminary data.</text>
</comment>
<name>A0A7D9LHM2_PARCT</name>
<keyword evidence="7" id="KW-1185">Reference proteome</keyword>
<sequence length="181" mass="20941">MAYYGQQAAPGVDPNFLWGVFQNVDRDRSGSISANELQQALSNGSWTPFNPETVRLMIGLFDRDNNGTINFQEFGSLWKYITDWQKTFRTYDRDNSGSIDKNELQSALTSFGFRLSERFYGVLLRKFDRSGQGVIKFDDFIQCCVVIQTLTQAFQNYDTNRNGWIQINYEQFLSLVFTLKV</sequence>
<evidence type="ECO:0000256" key="2">
    <source>
        <dbReference type="ARBA" id="ARBA00022490"/>
    </source>
</evidence>
<dbReference type="InterPro" id="IPR011992">
    <property type="entry name" value="EF-hand-dom_pair"/>
</dbReference>